<organism evidence="5 6">
    <name type="scientific">Glutamicibacter bergerei</name>
    <dbReference type="NCBI Taxonomy" id="256702"/>
    <lineage>
        <taxon>Bacteria</taxon>
        <taxon>Bacillati</taxon>
        <taxon>Actinomycetota</taxon>
        <taxon>Actinomycetes</taxon>
        <taxon>Micrococcales</taxon>
        <taxon>Micrococcaceae</taxon>
        <taxon>Glutamicibacter</taxon>
    </lineage>
</organism>
<accession>A0ABV9MIS4</accession>
<dbReference type="InterPro" id="IPR027806">
    <property type="entry name" value="HARBI1_dom"/>
</dbReference>
<comment type="caution">
    <text evidence="5">The sequence shown here is derived from an EMBL/GenBank/DDBJ whole genome shotgun (WGS) entry which is preliminary data.</text>
</comment>
<dbReference type="Pfam" id="PF13359">
    <property type="entry name" value="DDE_Tnp_4"/>
    <property type="match status" value="1"/>
</dbReference>
<dbReference type="InterPro" id="IPR027805">
    <property type="entry name" value="Transposase_HTH_dom"/>
</dbReference>
<name>A0ABV9MIS4_9MICC</name>
<feature type="domain" description="Transposase Helix-turn-helix" evidence="4">
    <location>
        <begin position="2"/>
        <end position="47"/>
    </location>
</feature>
<keyword evidence="2" id="KW-0479">Metal-binding</keyword>
<evidence type="ECO:0000259" key="4">
    <source>
        <dbReference type="Pfam" id="PF13613"/>
    </source>
</evidence>
<dbReference type="RefSeq" id="WP_346058965.1">
    <property type="nucleotide sequence ID" value="NZ_BAAAVQ010000021.1"/>
</dbReference>
<evidence type="ECO:0000256" key="1">
    <source>
        <dbReference type="ARBA" id="ARBA00001968"/>
    </source>
</evidence>
<protein>
    <submittedName>
        <fullName evidence="5">Transposase family protein</fullName>
    </submittedName>
</protein>
<evidence type="ECO:0000256" key="2">
    <source>
        <dbReference type="ARBA" id="ARBA00022723"/>
    </source>
</evidence>
<proteinExistence type="predicted"/>
<feature type="domain" description="DDE Tnp4" evidence="3">
    <location>
        <begin position="66"/>
        <end position="208"/>
    </location>
</feature>
<gene>
    <name evidence="5" type="ORF">ACFO7V_06550</name>
</gene>
<dbReference type="EMBL" id="JBHSHE010000024">
    <property type="protein sequence ID" value="MFC4715797.1"/>
    <property type="molecule type" value="Genomic_DNA"/>
</dbReference>
<reference evidence="6" key="1">
    <citation type="journal article" date="2019" name="Int. J. Syst. Evol. Microbiol.">
        <title>The Global Catalogue of Microorganisms (GCM) 10K type strain sequencing project: providing services to taxonomists for standard genome sequencing and annotation.</title>
        <authorList>
            <consortium name="The Broad Institute Genomics Platform"/>
            <consortium name="The Broad Institute Genome Sequencing Center for Infectious Disease"/>
            <person name="Wu L."/>
            <person name="Ma J."/>
        </authorList>
    </citation>
    <scope>NUCLEOTIDE SEQUENCE [LARGE SCALE GENOMIC DNA]</scope>
    <source>
        <strain evidence="6">CGMCC 1.12849</strain>
    </source>
</reference>
<evidence type="ECO:0000259" key="3">
    <source>
        <dbReference type="Pfam" id="PF13359"/>
    </source>
</evidence>
<keyword evidence="6" id="KW-1185">Reference proteome</keyword>
<dbReference type="Proteomes" id="UP001595884">
    <property type="component" value="Unassembled WGS sequence"/>
</dbReference>
<evidence type="ECO:0000313" key="6">
    <source>
        <dbReference type="Proteomes" id="UP001595884"/>
    </source>
</evidence>
<sequence length="226" mass="25531">MHDQLYIALNLLRHNTRQNLLAHLHGVSQPTVSRVYRRMLPLISEALAFELPDIHTALKRGESLIIDGTDVPVRKHKPAIRTHYSGKKRKHCVNVQVLTTISGRPMLLAEPVPGSHHDRKAITESGLEELLAGTPYLGDLGYQGTEAMNPYKKGQRPGTGELIKHDKAFNDQLAKIRWAVEQGISHFKNWKIMAEIYRGVFHELPSVIQTIGRLEFFRLGSLGTRL</sequence>
<comment type="cofactor">
    <cofactor evidence="1">
        <name>a divalent metal cation</name>
        <dbReference type="ChEBI" id="CHEBI:60240"/>
    </cofactor>
</comment>
<dbReference type="Pfam" id="PF13613">
    <property type="entry name" value="HTH_Tnp_4"/>
    <property type="match status" value="1"/>
</dbReference>
<evidence type="ECO:0000313" key="5">
    <source>
        <dbReference type="EMBL" id="MFC4715797.1"/>
    </source>
</evidence>